<evidence type="ECO:0000256" key="1">
    <source>
        <dbReference type="SAM" id="Phobius"/>
    </source>
</evidence>
<dbReference type="Proteomes" id="UP000620124">
    <property type="component" value="Unassembled WGS sequence"/>
</dbReference>
<feature type="transmembrane region" description="Helical" evidence="1">
    <location>
        <begin position="27"/>
        <end position="46"/>
    </location>
</feature>
<reference evidence="2" key="1">
    <citation type="submission" date="2020-05" db="EMBL/GenBank/DDBJ databases">
        <title>Mycena genomes resolve the evolution of fungal bioluminescence.</title>
        <authorList>
            <person name="Tsai I.J."/>
        </authorList>
    </citation>
    <scope>NUCLEOTIDE SEQUENCE</scope>
    <source>
        <strain evidence="2">CCC161011</strain>
    </source>
</reference>
<gene>
    <name evidence="2" type="ORF">MVEN_00196800</name>
</gene>
<protein>
    <submittedName>
        <fullName evidence="2">Uncharacterized protein</fullName>
    </submittedName>
</protein>
<dbReference type="AlphaFoldDB" id="A0A8H6Z2K5"/>
<dbReference type="OrthoDB" id="2895779at2759"/>
<keyword evidence="1" id="KW-0472">Membrane</keyword>
<proteinExistence type="predicted"/>
<keyword evidence="3" id="KW-1185">Reference proteome</keyword>
<organism evidence="2 3">
    <name type="scientific">Mycena venus</name>
    <dbReference type="NCBI Taxonomy" id="2733690"/>
    <lineage>
        <taxon>Eukaryota</taxon>
        <taxon>Fungi</taxon>
        <taxon>Dikarya</taxon>
        <taxon>Basidiomycota</taxon>
        <taxon>Agaricomycotina</taxon>
        <taxon>Agaricomycetes</taxon>
        <taxon>Agaricomycetidae</taxon>
        <taxon>Agaricales</taxon>
        <taxon>Marasmiineae</taxon>
        <taxon>Mycenaceae</taxon>
        <taxon>Mycena</taxon>
    </lineage>
</organism>
<sequence>MDASKFINERQLMPILFWTLSLIPMNVFRYIVVGAGFTSILIYGVYHNCPSARLDRLNNAITDLEGTLTHAKAKCMRDYTTLVDSETRFLCAKLSASRLHSRLLRMHDMSWKIYLSNLRETLRTLAICEREVRELQIFVLLLIEASDQRKLAEDINQNLEIVDSISHSLSGCTRVYHLTSSPDCEV</sequence>
<keyword evidence="1" id="KW-0812">Transmembrane</keyword>
<evidence type="ECO:0000313" key="2">
    <source>
        <dbReference type="EMBL" id="KAF7368721.1"/>
    </source>
</evidence>
<keyword evidence="1" id="KW-1133">Transmembrane helix</keyword>
<dbReference type="EMBL" id="JACAZI010000002">
    <property type="protein sequence ID" value="KAF7368721.1"/>
    <property type="molecule type" value="Genomic_DNA"/>
</dbReference>
<comment type="caution">
    <text evidence="2">The sequence shown here is derived from an EMBL/GenBank/DDBJ whole genome shotgun (WGS) entry which is preliminary data.</text>
</comment>
<name>A0A8H6Z2K5_9AGAR</name>
<accession>A0A8H6Z2K5</accession>
<evidence type="ECO:0000313" key="3">
    <source>
        <dbReference type="Proteomes" id="UP000620124"/>
    </source>
</evidence>